<dbReference type="InterPro" id="IPR011009">
    <property type="entry name" value="Kinase-like_dom_sf"/>
</dbReference>
<dbReference type="EMBL" id="QXGE01001134">
    <property type="protein sequence ID" value="KAE9297283.1"/>
    <property type="molecule type" value="Genomic_DNA"/>
</dbReference>
<protein>
    <recommendedName>
        <fullName evidence="5">Protein kinase domain-containing protein</fullName>
    </recommendedName>
</protein>
<dbReference type="SUPFAM" id="SSF56112">
    <property type="entry name" value="Protein kinase-like (PK-like)"/>
    <property type="match status" value="1"/>
</dbReference>
<evidence type="ECO:0000313" key="4">
    <source>
        <dbReference type="Proteomes" id="UP000440732"/>
    </source>
</evidence>
<evidence type="ECO:0000313" key="3">
    <source>
        <dbReference type="Proteomes" id="UP000437068"/>
    </source>
</evidence>
<gene>
    <name evidence="2" type="ORF">PF001_g16476</name>
    <name evidence="1" type="ORF">PF006_g16830</name>
</gene>
<accession>A0A6A4D106</accession>
<evidence type="ECO:0008006" key="5">
    <source>
        <dbReference type="Google" id="ProtNLM"/>
    </source>
</evidence>
<dbReference type="Gene3D" id="1.10.510.10">
    <property type="entry name" value="Transferase(Phosphotransferase) domain 1"/>
    <property type="match status" value="1"/>
</dbReference>
<dbReference type="EMBL" id="QXGA01001198">
    <property type="protein sequence ID" value="KAE9126017.1"/>
    <property type="molecule type" value="Genomic_DNA"/>
</dbReference>
<dbReference type="Proteomes" id="UP000440732">
    <property type="component" value="Unassembled WGS sequence"/>
</dbReference>
<evidence type="ECO:0000313" key="1">
    <source>
        <dbReference type="EMBL" id="KAE9126017.1"/>
    </source>
</evidence>
<reference evidence="3 4" key="1">
    <citation type="submission" date="2018-08" db="EMBL/GenBank/DDBJ databases">
        <title>Genomic investigation of the strawberry pathogen Phytophthora fragariae indicates pathogenicity is determined by transcriptional variation in three key races.</title>
        <authorList>
            <person name="Adams T.M."/>
            <person name="Armitage A.D."/>
            <person name="Sobczyk M.K."/>
            <person name="Bates H.J."/>
            <person name="Dunwell J.M."/>
            <person name="Nellist C.F."/>
            <person name="Harrison R.J."/>
        </authorList>
    </citation>
    <scope>NUCLEOTIDE SEQUENCE [LARGE SCALE GENOMIC DNA]</scope>
    <source>
        <strain evidence="2 3">A4</strain>
        <strain evidence="1 4">NOV-5</strain>
    </source>
</reference>
<comment type="caution">
    <text evidence="2">The sequence shown here is derived from an EMBL/GenBank/DDBJ whole genome shotgun (WGS) entry which is preliminary data.</text>
</comment>
<dbReference type="AlphaFoldDB" id="A0A6A4D106"/>
<name>A0A6A4D106_9STRA</name>
<organism evidence="2 3">
    <name type="scientific">Phytophthora fragariae</name>
    <dbReference type="NCBI Taxonomy" id="53985"/>
    <lineage>
        <taxon>Eukaryota</taxon>
        <taxon>Sar</taxon>
        <taxon>Stramenopiles</taxon>
        <taxon>Oomycota</taxon>
        <taxon>Peronosporomycetes</taxon>
        <taxon>Peronosporales</taxon>
        <taxon>Peronosporaceae</taxon>
        <taxon>Phytophthora</taxon>
    </lineage>
</organism>
<sequence length="115" mass="13602">MELETRREPYNDLSKDYTTIDIMMGVSRGDLRPTIPPSCSPCRRKLIARCLDNDPKRRPMMTEILNALQHEVRQELLDQNSTDVVTDKRRLVLMQQHQRLNRRGLQDLMRSHNDD</sequence>
<proteinExistence type="predicted"/>
<dbReference type="Proteomes" id="UP000437068">
    <property type="component" value="Unassembled WGS sequence"/>
</dbReference>
<evidence type="ECO:0000313" key="2">
    <source>
        <dbReference type="EMBL" id="KAE9297283.1"/>
    </source>
</evidence>